<keyword evidence="2" id="KW-1185">Reference proteome</keyword>
<proteinExistence type="predicted"/>
<protein>
    <submittedName>
        <fullName evidence="1">Uncharacterized protein</fullName>
    </submittedName>
</protein>
<dbReference type="EMBL" id="JAIGYQ010000007">
    <property type="protein sequence ID" value="MBX7491027.1"/>
    <property type="molecule type" value="Genomic_DNA"/>
</dbReference>
<evidence type="ECO:0000313" key="1">
    <source>
        <dbReference type="EMBL" id="MBX7491027.1"/>
    </source>
</evidence>
<name>A0ABS7JNT1_9HELI</name>
<dbReference type="RefSeq" id="WP_221532250.1">
    <property type="nucleotide sequence ID" value="NZ_JAIGYP010000007.1"/>
</dbReference>
<accession>A0ABS7JNT1</accession>
<reference evidence="1 2" key="1">
    <citation type="submission" date="2021-08" db="EMBL/GenBank/DDBJ databases">
        <title>Helicobacter spp. isolated from feces of Anatolian Ground Squirrel (Spermophilus xanthoprymnus) in Turkey.</title>
        <authorList>
            <person name="Aydin F."/>
            <person name="Abay S."/>
            <person name="Kayman T."/>
            <person name="Karakaya E."/>
            <person name="Saticioglu I.B."/>
        </authorList>
    </citation>
    <scope>NUCLEOTIDE SEQUENCE [LARGE SCALE GENOMIC DNA]</scope>
    <source>
        <strain evidence="1 2">Faydin-H70</strain>
    </source>
</reference>
<evidence type="ECO:0000313" key="2">
    <source>
        <dbReference type="Proteomes" id="UP000700059"/>
    </source>
</evidence>
<comment type="caution">
    <text evidence="1">The sequence shown here is derived from an EMBL/GenBank/DDBJ whole genome shotgun (WGS) entry which is preliminary data.</text>
</comment>
<gene>
    <name evidence="1" type="ORF">K4G57_06065</name>
</gene>
<organism evidence="1 2">
    <name type="scientific">Helicobacter turcicus</name>
    <dbReference type="NCBI Taxonomy" id="2867412"/>
    <lineage>
        <taxon>Bacteria</taxon>
        <taxon>Pseudomonadati</taxon>
        <taxon>Campylobacterota</taxon>
        <taxon>Epsilonproteobacteria</taxon>
        <taxon>Campylobacterales</taxon>
        <taxon>Helicobacteraceae</taxon>
        <taxon>Helicobacter</taxon>
    </lineage>
</organism>
<sequence>MRKVVGGAISYVKTERIYNLYSNNYYLITESFGSPLYSDYIKAINPNVESLYLVHRYHLKYPWSYSGKYQKSWLEVRDNRTNRVIRQPFIKKFERTYGYTKYYR</sequence>
<dbReference type="Proteomes" id="UP000700059">
    <property type="component" value="Unassembled WGS sequence"/>
</dbReference>